<dbReference type="PANTHER" id="PTHR33065:SF138">
    <property type="entry name" value="OS09G0442000 PROTEIN"/>
    <property type="match status" value="1"/>
</dbReference>
<dbReference type="Pfam" id="PF20241">
    <property type="entry name" value="DUF6598"/>
    <property type="match status" value="1"/>
</dbReference>
<evidence type="ECO:0000313" key="3">
    <source>
        <dbReference type="Proteomes" id="UP000026962"/>
    </source>
</evidence>
<dbReference type="Proteomes" id="UP000026962">
    <property type="component" value="Chromosome 8"/>
</dbReference>
<protein>
    <recommendedName>
        <fullName evidence="1">DUF6598 domain-containing protein</fullName>
    </recommendedName>
</protein>
<feature type="domain" description="DUF6598" evidence="1">
    <location>
        <begin position="25"/>
        <end position="115"/>
    </location>
</feature>
<organism evidence="2">
    <name type="scientific">Oryza punctata</name>
    <name type="common">Red rice</name>
    <dbReference type="NCBI Taxonomy" id="4537"/>
    <lineage>
        <taxon>Eukaryota</taxon>
        <taxon>Viridiplantae</taxon>
        <taxon>Streptophyta</taxon>
        <taxon>Embryophyta</taxon>
        <taxon>Tracheophyta</taxon>
        <taxon>Spermatophyta</taxon>
        <taxon>Magnoliopsida</taxon>
        <taxon>Liliopsida</taxon>
        <taxon>Poales</taxon>
        <taxon>Poaceae</taxon>
        <taxon>BOP clade</taxon>
        <taxon>Oryzoideae</taxon>
        <taxon>Oryzeae</taxon>
        <taxon>Oryzinae</taxon>
        <taxon>Oryza</taxon>
    </lineage>
</organism>
<accession>A0A0E0LWE9</accession>
<dbReference type="AlphaFoldDB" id="A0A0E0LWE9"/>
<keyword evidence="3" id="KW-1185">Reference proteome</keyword>
<evidence type="ECO:0000313" key="2">
    <source>
        <dbReference type="EnsemblPlants" id="OPUNC08G17260.1"/>
    </source>
</evidence>
<evidence type="ECO:0000259" key="1">
    <source>
        <dbReference type="Pfam" id="PF20241"/>
    </source>
</evidence>
<sequence>MRLTTPTDHCRQPWIACKIHHGCRMMQIFSIKVAALSAAAVADDNGSAAPVQIYGFMAAWDLYEPLPVRDDAFVLRGYCSDHDSFLTMIGPTRGISLQNPAMIKYDLKIKRGEEEK</sequence>
<dbReference type="Gramene" id="OPUNC08G17260.1">
    <property type="protein sequence ID" value="OPUNC08G17260.1"/>
    <property type="gene ID" value="OPUNC08G17260"/>
</dbReference>
<dbReference type="HOGENOM" id="CLU_138320_0_0_1"/>
<dbReference type="EnsemblPlants" id="OPUNC08G17260.1">
    <property type="protein sequence ID" value="OPUNC08G17260.1"/>
    <property type="gene ID" value="OPUNC08G17260"/>
</dbReference>
<reference evidence="2" key="1">
    <citation type="submission" date="2015-04" db="UniProtKB">
        <authorList>
            <consortium name="EnsemblPlants"/>
        </authorList>
    </citation>
    <scope>IDENTIFICATION</scope>
</reference>
<name>A0A0E0LWE9_ORYPU</name>
<dbReference type="PANTHER" id="PTHR33065">
    <property type="entry name" value="OS07G0486400 PROTEIN"/>
    <property type="match status" value="1"/>
</dbReference>
<reference evidence="2" key="2">
    <citation type="submission" date="2018-05" db="EMBL/GenBank/DDBJ databases">
        <title>OpunRS2 (Oryza punctata Reference Sequence Version 2).</title>
        <authorList>
            <person name="Zhang J."/>
            <person name="Kudrna D."/>
            <person name="Lee S."/>
            <person name="Talag J."/>
            <person name="Welchert J."/>
            <person name="Wing R.A."/>
        </authorList>
    </citation>
    <scope>NUCLEOTIDE SEQUENCE [LARGE SCALE GENOMIC DNA]</scope>
</reference>
<proteinExistence type="predicted"/>
<dbReference type="InterPro" id="IPR046533">
    <property type="entry name" value="DUF6598"/>
</dbReference>